<organism evidence="2 3">
    <name type="scientific">Phakopsora pachyrhizi</name>
    <name type="common">Asian soybean rust disease fungus</name>
    <dbReference type="NCBI Taxonomy" id="170000"/>
    <lineage>
        <taxon>Eukaryota</taxon>
        <taxon>Fungi</taxon>
        <taxon>Dikarya</taxon>
        <taxon>Basidiomycota</taxon>
        <taxon>Pucciniomycotina</taxon>
        <taxon>Pucciniomycetes</taxon>
        <taxon>Pucciniales</taxon>
        <taxon>Phakopsoraceae</taxon>
        <taxon>Phakopsora</taxon>
    </lineage>
</organism>
<comment type="caution">
    <text evidence="2">The sequence shown here is derived from an EMBL/GenBank/DDBJ whole genome shotgun (WGS) entry which is preliminary data.</text>
</comment>
<feature type="transmembrane region" description="Helical" evidence="1">
    <location>
        <begin position="379"/>
        <end position="396"/>
    </location>
</feature>
<keyword evidence="1" id="KW-1133">Transmembrane helix</keyword>
<keyword evidence="1" id="KW-0472">Membrane</keyword>
<evidence type="ECO:0000313" key="3">
    <source>
        <dbReference type="Proteomes" id="UP001153365"/>
    </source>
</evidence>
<dbReference type="Proteomes" id="UP001153365">
    <property type="component" value="Unassembled WGS sequence"/>
</dbReference>
<feature type="transmembrane region" description="Helical" evidence="1">
    <location>
        <begin position="335"/>
        <end position="359"/>
    </location>
</feature>
<gene>
    <name evidence="2" type="ORF">PPACK8108_LOCUS24748</name>
</gene>
<proteinExistence type="predicted"/>
<keyword evidence="1" id="KW-0812">Transmembrane</keyword>
<name>A0AAV0BT96_PHAPC</name>
<sequence>MFYKFCTLISESRKSSKGKKDLDAENGKENKGKIFGGEYQENECILSNKFSVMAIGGNVDYQPAAKKYKEEKKKIKTFNNFAKIFSRQTSRSTKIDKAAANLKQILSSQEFTKARDDNYNQEDLTSENKSCGNRSQLYFGATTAAINKKQKKNIESQLKGLESGKKVIKILKRDNLINDSQTFKQKSTSENKVFDGSCAEKIPKGACLTNVDSEVEFEDLESLVKLLPQGLNFTEEVLKNILLAYGTSSSSSLGFLNLLVFGGSVGDISGAMGQNSGFFDEMASYSGGLVEGSQSHENLIGIVPKDRMSVWSYWWGFEISIPQPSMKNLESKKSISATVLVILIGLASSSGIIEILPVLKYLSNYLDLEWKAVQSQNKGNGVVIAATWVLPMILIPRPWDFDNQQN</sequence>
<evidence type="ECO:0000313" key="2">
    <source>
        <dbReference type="EMBL" id="CAH7689623.1"/>
    </source>
</evidence>
<reference evidence="2" key="1">
    <citation type="submission" date="2022-06" db="EMBL/GenBank/DDBJ databases">
        <authorList>
            <consortium name="SYNGENTA / RWTH Aachen University"/>
        </authorList>
    </citation>
    <scope>NUCLEOTIDE SEQUENCE</scope>
</reference>
<protein>
    <submittedName>
        <fullName evidence="2">Expressed protein</fullName>
    </submittedName>
</protein>
<dbReference type="EMBL" id="CALTRL010006110">
    <property type="protein sequence ID" value="CAH7689623.1"/>
    <property type="molecule type" value="Genomic_DNA"/>
</dbReference>
<dbReference type="AlphaFoldDB" id="A0AAV0BT96"/>
<accession>A0AAV0BT96</accession>
<keyword evidence="3" id="KW-1185">Reference proteome</keyword>
<evidence type="ECO:0000256" key="1">
    <source>
        <dbReference type="SAM" id="Phobius"/>
    </source>
</evidence>